<accession>A0A9X2K4S7</accession>
<reference evidence="2" key="1">
    <citation type="submission" date="2022-06" db="EMBL/GenBank/DDBJ databases">
        <title>Sequencing the genomes of 1000 actinobacteria strains.</title>
        <authorList>
            <person name="Klenk H.-P."/>
        </authorList>
    </citation>
    <scope>NUCLEOTIDE SEQUENCE</scope>
    <source>
        <strain evidence="2">DSM 46694</strain>
    </source>
</reference>
<keyword evidence="3" id="KW-1185">Reference proteome</keyword>
<organism evidence="2 3">
    <name type="scientific">Nonomuraea thailandensis</name>
    <dbReference type="NCBI Taxonomy" id="1188745"/>
    <lineage>
        <taxon>Bacteria</taxon>
        <taxon>Bacillati</taxon>
        <taxon>Actinomycetota</taxon>
        <taxon>Actinomycetes</taxon>
        <taxon>Streptosporangiales</taxon>
        <taxon>Streptosporangiaceae</taxon>
        <taxon>Nonomuraea</taxon>
    </lineage>
</organism>
<comment type="caution">
    <text evidence="2">The sequence shown here is derived from an EMBL/GenBank/DDBJ whole genome shotgun (WGS) entry which is preliminary data.</text>
</comment>
<protein>
    <submittedName>
        <fullName evidence="2">Uncharacterized protein</fullName>
    </submittedName>
</protein>
<keyword evidence="1" id="KW-0812">Transmembrane</keyword>
<dbReference type="AlphaFoldDB" id="A0A9X2K4S7"/>
<feature type="transmembrane region" description="Helical" evidence="1">
    <location>
        <begin position="99"/>
        <end position="120"/>
    </location>
</feature>
<dbReference type="EMBL" id="JAMZEB010000002">
    <property type="protein sequence ID" value="MCP2359754.1"/>
    <property type="molecule type" value="Genomic_DNA"/>
</dbReference>
<feature type="transmembrane region" description="Helical" evidence="1">
    <location>
        <begin position="31"/>
        <end position="49"/>
    </location>
</feature>
<evidence type="ECO:0000256" key="1">
    <source>
        <dbReference type="SAM" id="Phobius"/>
    </source>
</evidence>
<dbReference type="Proteomes" id="UP001139648">
    <property type="component" value="Unassembled WGS sequence"/>
</dbReference>
<gene>
    <name evidence="2" type="ORF">HD597_006774</name>
</gene>
<evidence type="ECO:0000313" key="3">
    <source>
        <dbReference type="Proteomes" id="UP001139648"/>
    </source>
</evidence>
<name>A0A9X2K4S7_9ACTN</name>
<evidence type="ECO:0000313" key="2">
    <source>
        <dbReference type="EMBL" id="MCP2359754.1"/>
    </source>
</evidence>
<sequence>MSTWQFGVLHLGAVIGLGAATAELQLQHALWWSALLYAVLGWLSGGKVVSELRWVRPLPKSRRTRAVKLVLAIPAATLGLWVNPVTFFSRTLGVVELQFMLWGPIALFGLCIAAASWYFFRDFR</sequence>
<dbReference type="RefSeq" id="WP_253747173.1">
    <property type="nucleotide sequence ID" value="NZ_BAABKA010000035.1"/>
</dbReference>
<feature type="transmembrane region" description="Helical" evidence="1">
    <location>
        <begin position="69"/>
        <end position="87"/>
    </location>
</feature>
<proteinExistence type="predicted"/>
<keyword evidence="1" id="KW-1133">Transmembrane helix</keyword>
<keyword evidence="1" id="KW-0472">Membrane</keyword>